<sequence>MEPTEIQEFSKEMKEAGEKALTSVSLAISILAVLVAMVTVLSHRSHTEAVLLQSRANDQWEEYQSRKLRAENLQVTVDLLTLQPVNDKAATQKKVDEYTAKVTKWTGQLEEDQKKAKDLEAEVAVAEDKASHFDLGEALLQISVVMASITLLTKKNAYFFFGLTLGIAGLVVAALGVAIH</sequence>
<evidence type="ECO:0008006" key="5">
    <source>
        <dbReference type="Google" id="ProtNLM"/>
    </source>
</evidence>
<organism evidence="3 4">
    <name type="scientific">Granulicella aggregans</name>
    <dbReference type="NCBI Taxonomy" id="474949"/>
    <lineage>
        <taxon>Bacteria</taxon>
        <taxon>Pseudomonadati</taxon>
        <taxon>Acidobacteriota</taxon>
        <taxon>Terriglobia</taxon>
        <taxon>Terriglobales</taxon>
        <taxon>Acidobacteriaceae</taxon>
        <taxon>Granulicella</taxon>
    </lineage>
</organism>
<dbReference type="Proteomes" id="UP000540989">
    <property type="component" value="Unassembled WGS sequence"/>
</dbReference>
<proteinExistence type="predicted"/>
<dbReference type="AlphaFoldDB" id="A0A7W8E4H9"/>
<keyword evidence="2" id="KW-0472">Membrane</keyword>
<evidence type="ECO:0000256" key="1">
    <source>
        <dbReference type="SAM" id="Coils"/>
    </source>
</evidence>
<evidence type="ECO:0000313" key="4">
    <source>
        <dbReference type="Proteomes" id="UP000540989"/>
    </source>
</evidence>
<feature type="coiled-coil region" evidence="1">
    <location>
        <begin position="102"/>
        <end position="129"/>
    </location>
</feature>
<dbReference type="EMBL" id="JACHIP010000004">
    <property type="protein sequence ID" value="MBB5058652.1"/>
    <property type="molecule type" value="Genomic_DNA"/>
</dbReference>
<keyword evidence="2" id="KW-0812">Transmembrane</keyword>
<gene>
    <name evidence="3" type="ORF">HDF16_003366</name>
</gene>
<keyword evidence="2" id="KW-1133">Transmembrane helix</keyword>
<evidence type="ECO:0000256" key="2">
    <source>
        <dbReference type="SAM" id="Phobius"/>
    </source>
</evidence>
<protein>
    <recommendedName>
        <fullName evidence="5">DUF4337 domain-containing protein</fullName>
    </recommendedName>
</protein>
<comment type="caution">
    <text evidence="3">The sequence shown here is derived from an EMBL/GenBank/DDBJ whole genome shotgun (WGS) entry which is preliminary data.</text>
</comment>
<evidence type="ECO:0000313" key="3">
    <source>
        <dbReference type="EMBL" id="MBB5058652.1"/>
    </source>
</evidence>
<accession>A0A7W8E4H9</accession>
<name>A0A7W8E4H9_9BACT</name>
<feature type="transmembrane region" description="Helical" evidence="2">
    <location>
        <begin position="158"/>
        <end position="179"/>
    </location>
</feature>
<feature type="transmembrane region" description="Helical" evidence="2">
    <location>
        <begin position="20"/>
        <end position="41"/>
    </location>
</feature>
<dbReference type="Pfam" id="PF14235">
    <property type="entry name" value="DUF4337"/>
    <property type="match status" value="1"/>
</dbReference>
<keyword evidence="1" id="KW-0175">Coiled coil</keyword>
<dbReference type="RefSeq" id="WP_184218610.1">
    <property type="nucleotide sequence ID" value="NZ_JACHIP010000004.1"/>
</dbReference>
<keyword evidence="4" id="KW-1185">Reference proteome</keyword>
<reference evidence="3 4" key="1">
    <citation type="submission" date="2020-08" db="EMBL/GenBank/DDBJ databases">
        <title>Genomic Encyclopedia of Type Strains, Phase IV (KMG-V): Genome sequencing to study the core and pangenomes of soil and plant-associated prokaryotes.</title>
        <authorList>
            <person name="Whitman W."/>
        </authorList>
    </citation>
    <scope>NUCLEOTIDE SEQUENCE [LARGE SCALE GENOMIC DNA]</scope>
    <source>
        <strain evidence="3 4">M8UP14</strain>
    </source>
</reference>
<dbReference type="InterPro" id="IPR025570">
    <property type="entry name" value="DUF4337"/>
</dbReference>